<comment type="caution">
    <text evidence="9">The sequence shown here is derived from an EMBL/GenBank/DDBJ whole genome shotgun (WGS) entry which is preliminary data.</text>
</comment>
<reference evidence="9" key="1">
    <citation type="submission" date="2022-10" db="EMBL/GenBank/DDBJ databases">
        <authorList>
            <person name="Yu W.X."/>
        </authorList>
    </citation>
    <scope>NUCLEOTIDE SEQUENCE</scope>
    <source>
        <strain evidence="9">D04</strain>
    </source>
</reference>
<organism evidence="9 10">
    <name type="scientific">Plebeiibacterium marinum</name>
    <dbReference type="NCBI Taxonomy" id="2992111"/>
    <lineage>
        <taxon>Bacteria</taxon>
        <taxon>Pseudomonadati</taxon>
        <taxon>Bacteroidota</taxon>
        <taxon>Bacteroidia</taxon>
        <taxon>Marinilabiliales</taxon>
        <taxon>Marinilabiliaceae</taxon>
        <taxon>Plebeiibacterium</taxon>
    </lineage>
</organism>
<dbReference type="PROSITE" id="PS51257">
    <property type="entry name" value="PROKAR_LIPOPROTEIN"/>
    <property type="match status" value="1"/>
</dbReference>
<evidence type="ECO:0000256" key="4">
    <source>
        <dbReference type="ARBA" id="ARBA00023136"/>
    </source>
</evidence>
<feature type="signal peptide" evidence="6">
    <location>
        <begin position="1"/>
        <end position="20"/>
    </location>
</feature>
<evidence type="ECO:0000256" key="3">
    <source>
        <dbReference type="ARBA" id="ARBA00022729"/>
    </source>
</evidence>
<name>A0AAE3MDI4_9BACT</name>
<evidence type="ECO:0000256" key="6">
    <source>
        <dbReference type="SAM" id="SignalP"/>
    </source>
</evidence>
<evidence type="ECO:0000256" key="2">
    <source>
        <dbReference type="ARBA" id="ARBA00006275"/>
    </source>
</evidence>
<dbReference type="SUPFAM" id="SSF48452">
    <property type="entry name" value="TPR-like"/>
    <property type="match status" value="1"/>
</dbReference>
<protein>
    <submittedName>
        <fullName evidence="9">RagB/SusD family nutrient uptake outer membrane protein</fullName>
    </submittedName>
</protein>
<dbReference type="Pfam" id="PF14322">
    <property type="entry name" value="SusD-like_3"/>
    <property type="match status" value="1"/>
</dbReference>
<dbReference type="Gene3D" id="1.25.40.390">
    <property type="match status" value="1"/>
</dbReference>
<dbReference type="InterPro" id="IPR011990">
    <property type="entry name" value="TPR-like_helical_dom_sf"/>
</dbReference>
<evidence type="ECO:0000256" key="1">
    <source>
        <dbReference type="ARBA" id="ARBA00004442"/>
    </source>
</evidence>
<dbReference type="AlphaFoldDB" id="A0AAE3MDI4"/>
<comment type="subcellular location">
    <subcellularLocation>
        <location evidence="1">Cell outer membrane</location>
    </subcellularLocation>
</comment>
<dbReference type="Proteomes" id="UP001207408">
    <property type="component" value="Unassembled WGS sequence"/>
</dbReference>
<accession>A0AAE3MDI4</accession>
<keyword evidence="10" id="KW-1185">Reference proteome</keyword>
<comment type="similarity">
    <text evidence="2">Belongs to the SusD family.</text>
</comment>
<dbReference type="Pfam" id="PF07980">
    <property type="entry name" value="SusD_RagB"/>
    <property type="match status" value="1"/>
</dbReference>
<feature type="chain" id="PRO_5042091059" evidence="6">
    <location>
        <begin position="21"/>
        <end position="499"/>
    </location>
</feature>
<evidence type="ECO:0000256" key="5">
    <source>
        <dbReference type="ARBA" id="ARBA00023237"/>
    </source>
</evidence>
<feature type="domain" description="SusD-like N-terminal" evidence="8">
    <location>
        <begin position="95"/>
        <end position="214"/>
    </location>
</feature>
<proteinExistence type="inferred from homology"/>
<evidence type="ECO:0000313" key="9">
    <source>
        <dbReference type="EMBL" id="MCW3805544.1"/>
    </source>
</evidence>
<keyword evidence="4" id="KW-0472">Membrane</keyword>
<keyword evidence="5" id="KW-0998">Cell outer membrane</keyword>
<dbReference type="RefSeq" id="WP_301198915.1">
    <property type="nucleotide sequence ID" value="NZ_JAPDPI010000012.1"/>
</dbReference>
<dbReference type="InterPro" id="IPR012944">
    <property type="entry name" value="SusD_RagB_dom"/>
</dbReference>
<dbReference type="EMBL" id="JAPDPI010000012">
    <property type="protein sequence ID" value="MCW3805544.1"/>
    <property type="molecule type" value="Genomic_DNA"/>
</dbReference>
<keyword evidence="3 6" id="KW-0732">Signal</keyword>
<gene>
    <name evidence="9" type="ORF">OM074_07880</name>
</gene>
<evidence type="ECO:0000259" key="7">
    <source>
        <dbReference type="Pfam" id="PF07980"/>
    </source>
</evidence>
<evidence type="ECO:0000259" key="8">
    <source>
        <dbReference type="Pfam" id="PF14322"/>
    </source>
</evidence>
<sequence length="499" mass="54626">MMIKRYIFNMIACLVLSVLASCDLTPRLDDYEPLYSLPAEEAIDGEPAAELALSGIYSGFRQLSSGNGNPQIYIFPDMMSGYTQPSAYNNTDQQVMGWVNNNPIVTGSTVQLGVYTRMYDVVNRANWLIASLEKLSDDDFETPGRKGEIMAEAKILRAVGHFYVLRLYGQFYDTTSKYGIDIRTAPSTSAEAHPRKTVSESYQSILDDLDVGIAQGPSPRGSMYVNSIFAKGMKSKVLLYMGDYSAAANLAKEVISDEHFSLAADFAAGFQPHTSAALFDNPEILFGSSGDPDSNLGIGNFYSGFFGAITEKYINDISGGIVVDGQNILFDGGRATSVLTVNTSYGGYWTSKYTSYFSAGDYEMIYHLRLAEVYLILAEASARNSSGVTSEALEALNTLRTQRGAATTGEDGYETYPATISYDQFLTAVRMEKAAELMAETGETWYDLVRYDYADGFGTGFQISDVKPSATNSDKFILPIPFETVEAGGFVLEQNPSYE</sequence>
<dbReference type="GO" id="GO:0009279">
    <property type="term" value="C:cell outer membrane"/>
    <property type="evidence" value="ECO:0007669"/>
    <property type="project" value="UniProtKB-SubCell"/>
</dbReference>
<feature type="domain" description="RagB/SusD" evidence="7">
    <location>
        <begin position="340"/>
        <end position="456"/>
    </location>
</feature>
<dbReference type="InterPro" id="IPR033985">
    <property type="entry name" value="SusD-like_N"/>
</dbReference>
<evidence type="ECO:0000313" key="10">
    <source>
        <dbReference type="Proteomes" id="UP001207408"/>
    </source>
</evidence>